<dbReference type="InterPro" id="IPR036866">
    <property type="entry name" value="RibonucZ/Hydroxyglut_hydro"/>
</dbReference>
<evidence type="ECO:0000313" key="3">
    <source>
        <dbReference type="Proteomes" id="UP000184603"/>
    </source>
</evidence>
<dbReference type="PANTHER" id="PTHR23131">
    <property type="entry name" value="ENDORIBONUCLEASE LACTB2"/>
    <property type="match status" value="1"/>
</dbReference>
<dbReference type="Proteomes" id="UP000184603">
    <property type="component" value="Unassembled WGS sequence"/>
</dbReference>
<feature type="domain" description="Metallo-beta-lactamase" evidence="1">
    <location>
        <begin position="26"/>
        <end position="197"/>
    </location>
</feature>
<evidence type="ECO:0000259" key="1">
    <source>
        <dbReference type="SMART" id="SM00849"/>
    </source>
</evidence>
<protein>
    <submittedName>
        <fullName evidence="2">Glyoxylase, beta-lactamase superfamily II</fullName>
    </submittedName>
</protein>
<dbReference type="PANTHER" id="PTHR23131:SF0">
    <property type="entry name" value="ENDORIBONUCLEASE LACTB2"/>
    <property type="match status" value="1"/>
</dbReference>
<accession>A0A1M7Y4K6</accession>
<dbReference type="Pfam" id="PF00753">
    <property type="entry name" value="Lactamase_B"/>
    <property type="match status" value="1"/>
</dbReference>
<dbReference type="InterPro" id="IPR050662">
    <property type="entry name" value="Sec-metab_biosynth-thioest"/>
</dbReference>
<organism evidence="2 3">
    <name type="scientific">Desulfopila aestuarii DSM 18488</name>
    <dbReference type="NCBI Taxonomy" id="1121416"/>
    <lineage>
        <taxon>Bacteria</taxon>
        <taxon>Pseudomonadati</taxon>
        <taxon>Thermodesulfobacteriota</taxon>
        <taxon>Desulfobulbia</taxon>
        <taxon>Desulfobulbales</taxon>
        <taxon>Desulfocapsaceae</taxon>
        <taxon>Desulfopila</taxon>
    </lineage>
</organism>
<dbReference type="STRING" id="1121416.SAMN02745220_01743"/>
<keyword evidence="3" id="KW-1185">Reference proteome</keyword>
<sequence length="268" mass="30550">MIFAKQHTYGSVKGFEVGIAPMGKPIKSVYLYHIDSILIDTGPHHLRKKVSSMISVNNVTSILLTHHHEDHSGNAGFLKNRCSAPVYLHPYGVSKLSKGFKILPYQHILFGKAPMFQGEICPEIIAAENITLKAVHTPGHSKDHTVYYAEKEGWLFSGDLYVGEKIQFFRIDERIDQQIDSLTRIAELDFDILFCSHRPCLKDGRTRIKRKLDYLISFNQQVIELHKKGMEEKEITTRLRVKNDLPVKLFTMGNACFSHMVRSSLNAL</sequence>
<dbReference type="SUPFAM" id="SSF56281">
    <property type="entry name" value="Metallo-hydrolase/oxidoreductase"/>
    <property type="match status" value="1"/>
</dbReference>
<dbReference type="AlphaFoldDB" id="A0A1M7Y4K6"/>
<reference evidence="2 3" key="1">
    <citation type="submission" date="2016-12" db="EMBL/GenBank/DDBJ databases">
        <authorList>
            <person name="Song W.-J."/>
            <person name="Kurnit D.M."/>
        </authorList>
    </citation>
    <scope>NUCLEOTIDE SEQUENCE [LARGE SCALE GENOMIC DNA]</scope>
    <source>
        <strain evidence="2 3">DSM 18488</strain>
    </source>
</reference>
<evidence type="ECO:0000313" key="2">
    <source>
        <dbReference type="EMBL" id="SHO47049.1"/>
    </source>
</evidence>
<dbReference type="InterPro" id="IPR001279">
    <property type="entry name" value="Metallo-B-lactamas"/>
</dbReference>
<dbReference type="Gene3D" id="3.60.15.10">
    <property type="entry name" value="Ribonuclease Z/Hydroxyacylglutathione hydrolase-like"/>
    <property type="match status" value="1"/>
</dbReference>
<gene>
    <name evidence="2" type="ORF">SAMN02745220_01743</name>
</gene>
<proteinExistence type="predicted"/>
<dbReference type="EMBL" id="FRFE01000006">
    <property type="protein sequence ID" value="SHO47049.1"/>
    <property type="molecule type" value="Genomic_DNA"/>
</dbReference>
<dbReference type="SMART" id="SM00849">
    <property type="entry name" value="Lactamase_B"/>
    <property type="match status" value="1"/>
</dbReference>
<name>A0A1M7Y4K6_9BACT</name>
<dbReference type="RefSeq" id="WP_073613049.1">
    <property type="nucleotide sequence ID" value="NZ_FRFE01000006.1"/>
</dbReference>